<evidence type="ECO:0000256" key="1">
    <source>
        <dbReference type="SAM" id="MobiDB-lite"/>
    </source>
</evidence>
<comment type="caution">
    <text evidence="2">The sequence shown here is derived from an EMBL/GenBank/DDBJ whole genome shotgun (WGS) entry which is preliminary data.</text>
</comment>
<reference evidence="2" key="1">
    <citation type="submission" date="2021-01" db="EMBL/GenBank/DDBJ databases">
        <title>WGS of actinomycetes isolated from Thailand.</title>
        <authorList>
            <person name="Thawai C."/>
        </authorList>
    </citation>
    <scope>NUCLEOTIDE SEQUENCE</scope>
    <source>
        <strain evidence="2">RCU-197</strain>
    </source>
</reference>
<proteinExistence type="predicted"/>
<protein>
    <submittedName>
        <fullName evidence="2">Uncharacterized protein</fullName>
    </submittedName>
</protein>
<sequence length="101" mass="10798">MSPDPALTEPVGKLLEGRAVFLARAVDRVAGPDEREDLAKAVEPLERLAAADLSDGGTNRHYRLRSPATPSTTARRTTERPRPPGTSGTAARAGLPGRRSW</sequence>
<organism evidence="2 3">
    <name type="scientific">Streptomyces actinomycinicus</name>
    <dbReference type="NCBI Taxonomy" id="1695166"/>
    <lineage>
        <taxon>Bacteria</taxon>
        <taxon>Bacillati</taxon>
        <taxon>Actinomycetota</taxon>
        <taxon>Actinomycetes</taxon>
        <taxon>Kitasatosporales</taxon>
        <taxon>Streptomycetaceae</taxon>
        <taxon>Streptomyces</taxon>
    </lineage>
</organism>
<dbReference type="EMBL" id="JAERRK010000005">
    <property type="protein sequence ID" value="MBL1082876.1"/>
    <property type="molecule type" value="Genomic_DNA"/>
</dbReference>
<gene>
    <name evidence="2" type="ORF">JK359_12935</name>
</gene>
<evidence type="ECO:0000313" key="2">
    <source>
        <dbReference type="EMBL" id="MBL1082876.1"/>
    </source>
</evidence>
<keyword evidence="3" id="KW-1185">Reference proteome</keyword>
<evidence type="ECO:0000313" key="3">
    <source>
        <dbReference type="Proteomes" id="UP000661858"/>
    </source>
</evidence>
<dbReference type="RefSeq" id="WP_201835133.1">
    <property type="nucleotide sequence ID" value="NZ_JAERRK010000005.1"/>
</dbReference>
<name>A0A937EIP0_9ACTN</name>
<accession>A0A937EIP0</accession>
<dbReference type="Proteomes" id="UP000661858">
    <property type="component" value="Unassembled WGS sequence"/>
</dbReference>
<feature type="region of interest" description="Disordered" evidence="1">
    <location>
        <begin position="51"/>
        <end position="101"/>
    </location>
</feature>
<dbReference type="AlphaFoldDB" id="A0A937EIP0"/>
<feature type="compositionally biased region" description="Low complexity" evidence="1">
    <location>
        <begin position="65"/>
        <end position="75"/>
    </location>
</feature>